<dbReference type="PANTHER" id="PTHR39069:SF8">
    <property type="entry name" value="FI17111P1"/>
    <property type="match status" value="1"/>
</dbReference>
<keyword evidence="4" id="KW-1185">Reference proteome</keyword>
<organism evidence="3">
    <name type="scientific">Darwinula stevensoni</name>
    <dbReference type="NCBI Taxonomy" id="69355"/>
    <lineage>
        <taxon>Eukaryota</taxon>
        <taxon>Metazoa</taxon>
        <taxon>Ecdysozoa</taxon>
        <taxon>Arthropoda</taxon>
        <taxon>Crustacea</taxon>
        <taxon>Oligostraca</taxon>
        <taxon>Ostracoda</taxon>
        <taxon>Podocopa</taxon>
        <taxon>Podocopida</taxon>
        <taxon>Darwinulocopina</taxon>
        <taxon>Darwinuloidea</taxon>
        <taxon>Darwinulidae</taxon>
        <taxon>Darwinula</taxon>
    </lineage>
</organism>
<dbReference type="InterPro" id="IPR000742">
    <property type="entry name" value="EGF"/>
</dbReference>
<feature type="domain" description="EGF-like" evidence="2">
    <location>
        <begin position="56"/>
        <end position="95"/>
    </location>
</feature>
<evidence type="ECO:0000313" key="3">
    <source>
        <dbReference type="EMBL" id="CAD7252337.1"/>
    </source>
</evidence>
<dbReference type="InterPro" id="IPR009030">
    <property type="entry name" value="Growth_fac_rcpt_cys_sf"/>
</dbReference>
<dbReference type="EMBL" id="CAJPEV010004323">
    <property type="protein sequence ID" value="CAG0901593.1"/>
    <property type="molecule type" value="Genomic_DNA"/>
</dbReference>
<dbReference type="Proteomes" id="UP000677054">
    <property type="component" value="Unassembled WGS sequence"/>
</dbReference>
<evidence type="ECO:0000313" key="4">
    <source>
        <dbReference type="Proteomes" id="UP000677054"/>
    </source>
</evidence>
<reference evidence="3" key="1">
    <citation type="submission" date="2020-11" db="EMBL/GenBank/DDBJ databases">
        <authorList>
            <person name="Tran Van P."/>
        </authorList>
    </citation>
    <scope>NUCLEOTIDE SEQUENCE</scope>
</reference>
<dbReference type="OrthoDB" id="6433361at2759"/>
<proteinExistence type="predicted"/>
<dbReference type="AlphaFoldDB" id="A0A7R9FRM8"/>
<dbReference type="Gene3D" id="2.90.20.10">
    <property type="entry name" value="Plasmodium vivax P25 domain"/>
    <property type="match status" value="1"/>
</dbReference>
<dbReference type="EMBL" id="LR903840">
    <property type="protein sequence ID" value="CAD7252337.1"/>
    <property type="molecule type" value="Genomic_DNA"/>
</dbReference>
<dbReference type="PROSITE" id="PS50026">
    <property type="entry name" value="EGF_3"/>
    <property type="match status" value="1"/>
</dbReference>
<name>A0A7R9FRM8_9CRUS</name>
<sequence>MMNISGKVDARLHEECVPGDGACQDPDAECVGEEGSGTCECKQEFVDDGGICQKGYEKECNETEECVSNANCEELSDIYFCICSSGFVPEDELCKVPVGGNCRQDTDCVNNANCTEIQGSQECACDVGFMEEGSSCRLPILGEGCLSDPGPGCNPGQECSPNEDGQTTCQCPDGFVEQGINCRVPPGGDCVEAEDCVSNAACYENSCMCNLNYVPDDTSGLCRKVNADLDQYCDPGEGECKDPNAECVGNEGLETCKCKSGYLYDGGICKIPAGENCSGVGDCVSHAYCQGSPIPKCECNYGYVIESGLCKKKAGESCTLMDEDCVENSTCNAGLGNCKCNEGYVEDNGRCRWRIHKFSSYPWRERYSGLSMRKRRTEPTYPISLQKFLSD</sequence>
<dbReference type="PANTHER" id="PTHR39069">
    <property type="entry name" value="ECDYSONE-INDUCIBLE GENE E1, ISOFORM A"/>
    <property type="match status" value="1"/>
</dbReference>
<evidence type="ECO:0000259" key="2">
    <source>
        <dbReference type="PROSITE" id="PS50026"/>
    </source>
</evidence>
<dbReference type="SUPFAM" id="SSF57184">
    <property type="entry name" value="Growth factor receptor domain"/>
    <property type="match status" value="1"/>
</dbReference>
<dbReference type="SMART" id="SM00181">
    <property type="entry name" value="EGF"/>
    <property type="match status" value="8"/>
</dbReference>
<evidence type="ECO:0000256" key="1">
    <source>
        <dbReference type="PROSITE-ProRule" id="PRU00076"/>
    </source>
</evidence>
<gene>
    <name evidence="3" type="ORF">DSTB1V02_LOCUS12095</name>
</gene>
<keyword evidence="1" id="KW-0245">EGF-like domain</keyword>
<comment type="caution">
    <text evidence="1">Lacks conserved residue(s) required for the propagation of feature annotation.</text>
</comment>
<accession>A0A7R9FRM8</accession>
<dbReference type="PROSITE" id="PS01186">
    <property type="entry name" value="EGF_2"/>
    <property type="match status" value="4"/>
</dbReference>
<dbReference type="Gene3D" id="2.10.25.10">
    <property type="entry name" value="Laminin"/>
    <property type="match status" value="1"/>
</dbReference>
<protein>
    <recommendedName>
        <fullName evidence="2">EGF-like domain-containing protein</fullName>
    </recommendedName>
</protein>